<organism evidence="2">
    <name type="scientific">Bradyrhizobium barranii subsp. barranii</name>
    <dbReference type="NCBI Taxonomy" id="2823807"/>
    <lineage>
        <taxon>Bacteria</taxon>
        <taxon>Pseudomonadati</taxon>
        <taxon>Pseudomonadota</taxon>
        <taxon>Alphaproteobacteria</taxon>
        <taxon>Hyphomicrobiales</taxon>
        <taxon>Nitrobacteraceae</taxon>
        <taxon>Bradyrhizobium</taxon>
        <taxon>Bradyrhizobium barranii</taxon>
    </lineage>
</organism>
<keyword evidence="1" id="KW-0732">Signal</keyword>
<dbReference type="EMBL" id="JACBFH010000001">
    <property type="protein sequence ID" value="NYY89646.1"/>
    <property type="molecule type" value="Genomic_DNA"/>
</dbReference>
<dbReference type="Proteomes" id="UP000564836">
    <property type="component" value="Chromosome"/>
</dbReference>
<dbReference type="EMBL" id="CP088280">
    <property type="protein sequence ID" value="UGX94287.1"/>
    <property type="molecule type" value="Genomic_DNA"/>
</dbReference>
<reference evidence="3 4" key="1">
    <citation type="journal article" date="2017" name="Syst. Appl. Microbiol.">
        <title>Soybeans inoculated with root zone soils of Canadian native legumes harbour diverse and novel Bradyrhizobium spp. that possess agricultural potential.</title>
        <authorList>
            <person name="Bromfield E.S.P."/>
            <person name="Cloutier S."/>
            <person name="Tambong J.T."/>
            <person name="Tran Thi T.V."/>
        </authorList>
    </citation>
    <scope>NUCLEOTIDE SEQUENCE [LARGE SCALE GENOMIC DNA]</scope>
    <source>
        <strain evidence="3 4">323S2</strain>
    </source>
</reference>
<protein>
    <submittedName>
        <fullName evidence="2">Uncharacterized protein</fullName>
    </submittedName>
</protein>
<feature type="chain" id="PRO_5030679766" evidence="1">
    <location>
        <begin position="31"/>
        <end position="178"/>
    </location>
</feature>
<dbReference type="RefSeq" id="WP_166345984.1">
    <property type="nucleotide sequence ID" value="NZ_CP088280.1"/>
</dbReference>
<sequence length="178" mass="19383">MRNVRARYRFPTGALVAIWLLICRFSTAAAAQEACPSPVPLSVPPPNLSAPAATLVPSDVCIPASTPGNPIAFFDDYSWRAFIALVWPALSGQRGAPDPNQPIMAIDVPLVFETYKSDWETFQTNGTPPSAFDSNTSFWTSHPSLSPCPQAKRGDFCLHRYPSLATSVWPALGTWYPS</sequence>
<evidence type="ECO:0000313" key="4">
    <source>
        <dbReference type="Proteomes" id="UP000564836"/>
    </source>
</evidence>
<gene>
    <name evidence="3" type="ORF">G6321_00053640</name>
    <name evidence="2" type="ORF">G6321_14795</name>
</gene>
<dbReference type="AlphaFoldDB" id="A0A7Z0Q875"/>
<evidence type="ECO:0000256" key="1">
    <source>
        <dbReference type="SAM" id="SignalP"/>
    </source>
</evidence>
<evidence type="ECO:0000313" key="2">
    <source>
        <dbReference type="EMBL" id="NYY89646.1"/>
    </source>
</evidence>
<evidence type="ECO:0000313" key="3">
    <source>
        <dbReference type="EMBL" id="UGX94287.1"/>
    </source>
</evidence>
<reference evidence="3 4" key="3">
    <citation type="journal article" date="2022" name="Int. J. Syst. Evol. Microbiol.">
        <title>Strains of Bradyrhizobium barranii sp. nov. associated with legumes native to Canada are symbionts of soybeans and belong to different subspecies (subsp. barranii subsp. nov. and subsp. apii subsp. nov.) and symbiovars (sv. glycinearum and sv. septentrionale).</title>
        <authorList>
            <person name="Bromfield E.S.P."/>
            <person name="Cloutier S."/>
            <person name="Wasai-Hara S."/>
            <person name="Minamisawa K."/>
        </authorList>
    </citation>
    <scope>NUCLEOTIDE SEQUENCE [LARGE SCALE GENOMIC DNA]</scope>
    <source>
        <strain evidence="3 4">323S2</strain>
    </source>
</reference>
<accession>A0A7Z0Q875</accession>
<proteinExistence type="predicted"/>
<name>A0A7Z0Q875_9BRAD</name>
<reference evidence="2" key="2">
    <citation type="submission" date="2020-06" db="EMBL/GenBank/DDBJ databases">
        <title>Whole Genome Sequence of Bradyrhizobium sp. Strain 323S2.</title>
        <authorList>
            <person name="Bromfield E.S.P."/>
        </authorList>
    </citation>
    <scope>NUCLEOTIDE SEQUENCE [LARGE SCALE GENOMIC DNA]</scope>
    <source>
        <strain evidence="2">323S2</strain>
    </source>
</reference>
<feature type="signal peptide" evidence="1">
    <location>
        <begin position="1"/>
        <end position="30"/>
    </location>
</feature>